<feature type="transmembrane region" description="Helical" evidence="6">
    <location>
        <begin position="172"/>
        <end position="192"/>
    </location>
</feature>
<feature type="transmembrane region" description="Helical" evidence="6">
    <location>
        <begin position="264"/>
        <end position="284"/>
    </location>
</feature>
<evidence type="ECO:0000256" key="5">
    <source>
        <dbReference type="ARBA" id="ARBA00023136"/>
    </source>
</evidence>
<evidence type="ECO:0000256" key="6">
    <source>
        <dbReference type="SAM" id="Phobius"/>
    </source>
</evidence>
<feature type="transmembrane region" description="Helical" evidence="6">
    <location>
        <begin position="56"/>
        <end position="74"/>
    </location>
</feature>
<dbReference type="PANTHER" id="PTHR30250:SF11">
    <property type="entry name" value="O-ANTIGEN TRANSPORTER-RELATED"/>
    <property type="match status" value="1"/>
</dbReference>
<comment type="caution">
    <text evidence="7">The sequence shown here is derived from an EMBL/GenBank/DDBJ whole genome shotgun (WGS) entry which is preliminary data.</text>
</comment>
<feature type="transmembrane region" description="Helical" evidence="6">
    <location>
        <begin position="133"/>
        <end position="151"/>
    </location>
</feature>
<keyword evidence="2" id="KW-1003">Cell membrane</keyword>
<dbReference type="Proteomes" id="UP001597357">
    <property type="component" value="Unassembled WGS sequence"/>
</dbReference>
<organism evidence="7 8">
    <name type="scientific">Mesonia sediminis</name>
    <dbReference type="NCBI Taxonomy" id="1703946"/>
    <lineage>
        <taxon>Bacteria</taxon>
        <taxon>Pseudomonadati</taxon>
        <taxon>Bacteroidota</taxon>
        <taxon>Flavobacteriia</taxon>
        <taxon>Flavobacteriales</taxon>
        <taxon>Flavobacteriaceae</taxon>
        <taxon>Mesonia</taxon>
    </lineage>
</organism>
<feature type="transmembrane region" description="Helical" evidence="6">
    <location>
        <begin position="24"/>
        <end position="44"/>
    </location>
</feature>
<evidence type="ECO:0000256" key="1">
    <source>
        <dbReference type="ARBA" id="ARBA00004651"/>
    </source>
</evidence>
<dbReference type="CDD" id="cd13128">
    <property type="entry name" value="MATE_Wzx_like"/>
    <property type="match status" value="1"/>
</dbReference>
<feature type="transmembrane region" description="Helical" evidence="6">
    <location>
        <begin position="346"/>
        <end position="367"/>
    </location>
</feature>
<comment type="subcellular location">
    <subcellularLocation>
        <location evidence="1">Cell membrane</location>
        <topology evidence="1">Multi-pass membrane protein</topology>
    </subcellularLocation>
</comment>
<evidence type="ECO:0000256" key="2">
    <source>
        <dbReference type="ARBA" id="ARBA00022475"/>
    </source>
</evidence>
<proteinExistence type="predicted"/>
<protein>
    <submittedName>
        <fullName evidence="7">Flippase</fullName>
    </submittedName>
</protein>
<sequence length="433" mass="49139">MKKQLIKKLKNTNPDQKDVLKKGFYFLIFRGVGIIAGYLFTLYITNVFGAKVNGLISLSFSVFMFASIIGRLGIDVNFLRFYAKPENWKKDPGLFYRVVSKSFLVSLVLMGLLLWAQDFFILHIFKKNQLEPYYFWSVLGIPFWTITMLCAGALRAKGLNNWFAFFNNTGRFLLTILLLAVVYLFSTVAPVMLIQLHFWALVVLALIAFWVVSRELKQLTLKSGTNSWRFLRESFPMLLSSTIMVFLGWLDTFILGIYETDENIGIYNAALKLALVTSFSIEAINSSLAPKIANAYVNNLKERFLGLIKFSTRLNFSLTVLIVMILLVFNQWFLGIFGEEFKAGSMVLIILCAIHLINSAVGSVGIIMQMTGKQKQYQYIAFISLGINLLLNFILIPRYGINGAAVATAISLSVWNVSGCVYLKRKENIRTYI</sequence>
<feature type="transmembrane region" description="Helical" evidence="6">
    <location>
        <begin position="379"/>
        <end position="397"/>
    </location>
</feature>
<feature type="transmembrane region" description="Helical" evidence="6">
    <location>
        <begin position="94"/>
        <end position="113"/>
    </location>
</feature>
<dbReference type="Pfam" id="PF01943">
    <property type="entry name" value="Polysacc_synt"/>
    <property type="match status" value="1"/>
</dbReference>
<reference evidence="8" key="1">
    <citation type="journal article" date="2019" name="Int. J. Syst. Evol. Microbiol.">
        <title>The Global Catalogue of Microorganisms (GCM) 10K type strain sequencing project: providing services to taxonomists for standard genome sequencing and annotation.</title>
        <authorList>
            <consortium name="The Broad Institute Genomics Platform"/>
            <consortium name="The Broad Institute Genome Sequencing Center for Infectious Disease"/>
            <person name="Wu L."/>
            <person name="Ma J."/>
        </authorList>
    </citation>
    <scope>NUCLEOTIDE SEQUENCE [LARGE SCALE GENOMIC DNA]</scope>
    <source>
        <strain evidence="8">KCTC 42255</strain>
    </source>
</reference>
<evidence type="ECO:0000256" key="4">
    <source>
        <dbReference type="ARBA" id="ARBA00022989"/>
    </source>
</evidence>
<feature type="transmembrane region" description="Helical" evidence="6">
    <location>
        <begin position="403"/>
        <end position="423"/>
    </location>
</feature>
<feature type="transmembrane region" description="Helical" evidence="6">
    <location>
        <begin position="237"/>
        <end position="258"/>
    </location>
</feature>
<keyword evidence="4 6" id="KW-1133">Transmembrane helix</keyword>
<evidence type="ECO:0000313" key="8">
    <source>
        <dbReference type="Proteomes" id="UP001597357"/>
    </source>
</evidence>
<dbReference type="RefSeq" id="WP_379047276.1">
    <property type="nucleotide sequence ID" value="NZ_JBHULZ010000041.1"/>
</dbReference>
<accession>A0ABW5SHU0</accession>
<keyword evidence="3 6" id="KW-0812">Transmembrane</keyword>
<keyword evidence="5 6" id="KW-0472">Membrane</keyword>
<gene>
    <name evidence="7" type="ORF">ACFSQ0_09200</name>
</gene>
<evidence type="ECO:0000313" key="7">
    <source>
        <dbReference type="EMBL" id="MFD2698165.1"/>
    </source>
</evidence>
<keyword evidence="8" id="KW-1185">Reference proteome</keyword>
<dbReference type="EMBL" id="JBHULZ010000041">
    <property type="protein sequence ID" value="MFD2698165.1"/>
    <property type="molecule type" value="Genomic_DNA"/>
</dbReference>
<dbReference type="InterPro" id="IPR050833">
    <property type="entry name" value="Poly_Biosynth_Transport"/>
</dbReference>
<feature type="transmembrane region" description="Helical" evidence="6">
    <location>
        <begin position="314"/>
        <end position="334"/>
    </location>
</feature>
<evidence type="ECO:0000256" key="3">
    <source>
        <dbReference type="ARBA" id="ARBA00022692"/>
    </source>
</evidence>
<dbReference type="InterPro" id="IPR002797">
    <property type="entry name" value="Polysacc_synth"/>
</dbReference>
<name>A0ABW5SHU0_9FLAO</name>
<feature type="transmembrane region" description="Helical" evidence="6">
    <location>
        <begin position="198"/>
        <end position="216"/>
    </location>
</feature>
<dbReference type="PANTHER" id="PTHR30250">
    <property type="entry name" value="PST FAMILY PREDICTED COLANIC ACID TRANSPORTER"/>
    <property type="match status" value="1"/>
</dbReference>